<dbReference type="SUPFAM" id="SSF49503">
    <property type="entry name" value="Cupredoxins"/>
    <property type="match status" value="3"/>
</dbReference>
<evidence type="ECO:0000256" key="1">
    <source>
        <dbReference type="ARBA" id="ARBA00010609"/>
    </source>
</evidence>
<name>A0A0H4KEB0_9BACI</name>
<reference evidence="5" key="2">
    <citation type="submission" date="2015-06" db="EMBL/GenBank/DDBJ databases">
        <title>Genome Sequence of Bacillus endophyticus and Analysis of its Companion Mechanism in the Ketogulonigenium vulgare-Bacillus strain Consortium.</title>
        <authorList>
            <person name="Jia N."/>
            <person name="Du J."/>
            <person name="Ding M.-Z."/>
            <person name="Gao F."/>
            <person name="Yuan Y.-J."/>
        </authorList>
    </citation>
    <scope>NUCLEOTIDE SEQUENCE [LARGE SCALE GENOMIC DNA]</scope>
    <source>
        <strain evidence="5">Hbe603</strain>
    </source>
</reference>
<dbReference type="InterPro" id="IPR011707">
    <property type="entry name" value="Cu-oxidase-like_N"/>
</dbReference>
<organism evidence="4 5">
    <name type="scientific">Priestia filamentosa</name>
    <dbReference type="NCBI Taxonomy" id="1402861"/>
    <lineage>
        <taxon>Bacteria</taxon>
        <taxon>Bacillati</taxon>
        <taxon>Bacillota</taxon>
        <taxon>Bacilli</taxon>
        <taxon>Bacillales</taxon>
        <taxon>Bacillaceae</taxon>
        <taxon>Priestia</taxon>
    </lineage>
</organism>
<keyword evidence="5" id="KW-1185">Reference proteome</keyword>
<feature type="domain" description="Plastocyanin-like" evidence="3">
    <location>
        <begin position="45"/>
        <end position="83"/>
    </location>
</feature>
<dbReference type="InterPro" id="IPR008972">
    <property type="entry name" value="Cupredoxin"/>
</dbReference>
<dbReference type="CDD" id="cd13844">
    <property type="entry name" value="CuRO_1_BOD_CotA_like"/>
    <property type="match status" value="1"/>
</dbReference>
<accession>A0A0H4KEB0</accession>
<evidence type="ECO:0000313" key="4">
    <source>
        <dbReference type="EMBL" id="AKO92452.1"/>
    </source>
</evidence>
<comment type="similarity">
    <text evidence="1">Belongs to the multicopper oxidase family.</text>
</comment>
<dbReference type="FunFam" id="2.60.40.420:FF:000087">
    <property type="entry name" value="Spore coat protein A"/>
    <property type="match status" value="1"/>
</dbReference>
<dbReference type="KEGG" id="beo:BEH_10335"/>
<dbReference type="GO" id="GO:0005507">
    <property type="term" value="F:copper ion binding"/>
    <property type="evidence" value="ECO:0007669"/>
    <property type="project" value="InterPro"/>
</dbReference>
<feature type="domain" description="Plastocyanin-like" evidence="3">
    <location>
        <begin position="101"/>
        <end position="177"/>
    </location>
</feature>
<dbReference type="GO" id="GO:0016491">
    <property type="term" value="F:oxidoreductase activity"/>
    <property type="evidence" value="ECO:0007669"/>
    <property type="project" value="InterPro"/>
</dbReference>
<dbReference type="Pfam" id="PF07731">
    <property type="entry name" value="Cu-oxidase_2"/>
    <property type="match status" value="1"/>
</dbReference>
<dbReference type="CDD" id="cd13891">
    <property type="entry name" value="CuRO_3_CotA_like"/>
    <property type="match status" value="1"/>
</dbReference>
<dbReference type="AlphaFoldDB" id="A0A0H4KEB0"/>
<gene>
    <name evidence="4" type="ORF">BEH_10335</name>
</gene>
<evidence type="ECO:0000313" key="5">
    <source>
        <dbReference type="Proteomes" id="UP000036202"/>
    </source>
</evidence>
<evidence type="ECO:0000259" key="2">
    <source>
        <dbReference type="Pfam" id="PF07731"/>
    </source>
</evidence>
<sequence length="517" mass="59427">MKPMNLMKFVDQLPLMNTAKPERKSKKESYYEIGMEEFYQKLHRDLQPTRLWGYNRQFPGPIIDVNQGECTQVKWTNNLPNTHFLPVDRSIHHVAHQPEVRTVVHLHGSETRPSSDGYPEAWFTRGFKEVGPSFERKIYEYPNHQRGSTLWYHDHAMGITRLNVYAGLAGMYIIRDGKENSLNIPKGDYEIPLMIMDRSFNEDGSLFYPDKPNNPSKNLPNPSITPAFLGDTILVNGKVWPYLEVEPRKYRFRLLNASNTRAYQLYLDSGQSFHQIGSDGGLLQKSVHLKKFAIEPAERVDFILDFSKYKGKTITLKNDLGPNANPDDNTGEVMQFKVSLPLQGEDKTVIPKYLSHIPSLEQNNEVKTIRNLKLTGSTDKYGRPLLLLNNKAWSAPVTEKPGLGSTETWSFINITGFTHPIHIHLIQFQALDRRPFDLDLYNQDGQIVYTGPAIRPKANERGWKDTIAAPSAQITRVIARFGPYTGNYVWHCHILEHEDYDMMRPFTVINPKELDDK</sequence>
<dbReference type="EMBL" id="CP011974">
    <property type="protein sequence ID" value="AKO92452.1"/>
    <property type="molecule type" value="Genomic_DNA"/>
</dbReference>
<dbReference type="Proteomes" id="UP000036202">
    <property type="component" value="Chromosome"/>
</dbReference>
<dbReference type="InterPro" id="IPR045087">
    <property type="entry name" value="Cu-oxidase_fam"/>
</dbReference>
<feature type="domain" description="Plastocyanin-like" evidence="2">
    <location>
        <begin position="373"/>
        <end position="509"/>
    </location>
</feature>
<evidence type="ECO:0000259" key="3">
    <source>
        <dbReference type="Pfam" id="PF07732"/>
    </source>
</evidence>
<dbReference type="Gene3D" id="2.60.40.420">
    <property type="entry name" value="Cupredoxins - blue copper proteins"/>
    <property type="match status" value="3"/>
</dbReference>
<protein>
    <submittedName>
        <fullName evidence="4">Copper oxidase</fullName>
    </submittedName>
</protein>
<dbReference type="InterPro" id="IPR011706">
    <property type="entry name" value="Cu-oxidase_C"/>
</dbReference>
<dbReference type="Pfam" id="PF07732">
    <property type="entry name" value="Cu-oxidase_3"/>
    <property type="match status" value="2"/>
</dbReference>
<dbReference type="PATRIC" id="fig|135735.6.peg.2153"/>
<dbReference type="PANTHER" id="PTHR48267:SF1">
    <property type="entry name" value="BILIRUBIN OXIDASE"/>
    <property type="match status" value="1"/>
</dbReference>
<dbReference type="OrthoDB" id="9757546at2"/>
<reference evidence="4 5" key="1">
    <citation type="journal article" date="2015" name="PLoS ONE">
        <title>Genome Sequence of Bacillus endophyticus and Analysis of Its Companion Mechanism in the Ketogulonigenium vulgare-Bacillus Strain Consortium.</title>
        <authorList>
            <person name="Jia N."/>
            <person name="Du J."/>
            <person name="Ding M.Z."/>
            <person name="Gao F."/>
            <person name="Yuan Y.J."/>
        </authorList>
    </citation>
    <scope>NUCLEOTIDE SEQUENCE [LARGE SCALE GENOMIC DNA]</scope>
    <source>
        <strain evidence="4 5">Hbe603</strain>
    </source>
</reference>
<proteinExistence type="inferred from homology"/>
<dbReference type="PANTHER" id="PTHR48267">
    <property type="entry name" value="CUPREDOXIN SUPERFAMILY PROTEIN"/>
    <property type="match status" value="1"/>
</dbReference>
<dbReference type="CDD" id="cd13868">
    <property type="entry name" value="CuRO_2_CotA_like"/>
    <property type="match status" value="1"/>
</dbReference>
<accession>A0A231SDV4</accession>